<gene>
    <name evidence="1" type="ORF">AVDCRST_MAG69-2892</name>
</gene>
<sequence>MSAWMIIGLVLLILVALAVGGAIAQRRRMEETRAGFEAHLDRANLDLASAHAKDKGWDPQALEQAVRAALAAERPDLTVTTLTLVQVVDRPGMGDDEAHYRVGAQDRGELLVTMVRRGDGWMAQRIES</sequence>
<accession>A0A6J4TAT7</accession>
<reference evidence="1" key="1">
    <citation type="submission" date="2020-02" db="EMBL/GenBank/DDBJ databases">
        <authorList>
            <person name="Meier V. D."/>
        </authorList>
    </citation>
    <scope>NUCLEOTIDE SEQUENCE</scope>
    <source>
        <strain evidence="1">AVDCRST_MAG69</strain>
    </source>
</reference>
<name>A0A6J4TAT7_9ACTN</name>
<protein>
    <submittedName>
        <fullName evidence="1">Uncharacterized protein</fullName>
    </submittedName>
</protein>
<dbReference type="AlphaFoldDB" id="A0A6J4TAT7"/>
<evidence type="ECO:0000313" key="1">
    <source>
        <dbReference type="EMBL" id="CAA9518064.1"/>
    </source>
</evidence>
<dbReference type="EMBL" id="CADCVP010000317">
    <property type="protein sequence ID" value="CAA9518064.1"/>
    <property type="molecule type" value="Genomic_DNA"/>
</dbReference>
<organism evidence="1">
    <name type="scientific">uncultured Solirubrobacteraceae bacterium</name>
    <dbReference type="NCBI Taxonomy" id="1162706"/>
    <lineage>
        <taxon>Bacteria</taxon>
        <taxon>Bacillati</taxon>
        <taxon>Actinomycetota</taxon>
        <taxon>Thermoleophilia</taxon>
        <taxon>Solirubrobacterales</taxon>
        <taxon>Solirubrobacteraceae</taxon>
        <taxon>environmental samples</taxon>
    </lineage>
</organism>
<proteinExistence type="predicted"/>